<keyword evidence="2" id="KW-1185">Reference proteome</keyword>
<evidence type="ECO:0000313" key="1">
    <source>
        <dbReference type="EMBL" id="GBM87091.1"/>
    </source>
</evidence>
<proteinExistence type="predicted"/>
<sequence>MIPTYLKPVAHLAFYLRLQWTVPLRNRFTPPISTAIGQYFQLREQNSCSLMEDSTASPAQGLLKQRFFGRIGFRTRNPPVLASIIRTLCYTMKGLSWLFWILKD</sequence>
<reference evidence="1 2" key="1">
    <citation type="journal article" date="2019" name="Sci. Rep.">
        <title>Orb-weaving spider Araneus ventricosus genome elucidates the spidroin gene catalogue.</title>
        <authorList>
            <person name="Kono N."/>
            <person name="Nakamura H."/>
            <person name="Ohtoshi R."/>
            <person name="Moran D.A.P."/>
            <person name="Shinohara A."/>
            <person name="Yoshida Y."/>
            <person name="Fujiwara M."/>
            <person name="Mori M."/>
            <person name="Tomita M."/>
            <person name="Arakawa K."/>
        </authorList>
    </citation>
    <scope>NUCLEOTIDE SEQUENCE [LARGE SCALE GENOMIC DNA]</scope>
</reference>
<comment type="caution">
    <text evidence="1">The sequence shown here is derived from an EMBL/GenBank/DDBJ whole genome shotgun (WGS) entry which is preliminary data.</text>
</comment>
<dbReference type="EMBL" id="BGPR01003357">
    <property type="protein sequence ID" value="GBM87091.1"/>
    <property type="molecule type" value="Genomic_DNA"/>
</dbReference>
<gene>
    <name evidence="1" type="ORF">AVEN_194088_1</name>
</gene>
<organism evidence="1 2">
    <name type="scientific">Araneus ventricosus</name>
    <name type="common">Orbweaver spider</name>
    <name type="synonym">Epeira ventricosa</name>
    <dbReference type="NCBI Taxonomy" id="182803"/>
    <lineage>
        <taxon>Eukaryota</taxon>
        <taxon>Metazoa</taxon>
        <taxon>Ecdysozoa</taxon>
        <taxon>Arthropoda</taxon>
        <taxon>Chelicerata</taxon>
        <taxon>Arachnida</taxon>
        <taxon>Araneae</taxon>
        <taxon>Araneomorphae</taxon>
        <taxon>Entelegynae</taxon>
        <taxon>Araneoidea</taxon>
        <taxon>Araneidae</taxon>
        <taxon>Araneus</taxon>
    </lineage>
</organism>
<dbReference type="AlphaFoldDB" id="A0A4Y2J9Y3"/>
<evidence type="ECO:0000313" key="2">
    <source>
        <dbReference type="Proteomes" id="UP000499080"/>
    </source>
</evidence>
<name>A0A4Y2J9Y3_ARAVE</name>
<accession>A0A4Y2J9Y3</accession>
<protein>
    <submittedName>
        <fullName evidence="1">Uncharacterized protein</fullName>
    </submittedName>
</protein>
<dbReference type="Proteomes" id="UP000499080">
    <property type="component" value="Unassembled WGS sequence"/>
</dbReference>